<evidence type="ECO:0000313" key="3">
    <source>
        <dbReference type="Proteomes" id="UP000326671"/>
    </source>
</evidence>
<comment type="caution">
    <text evidence="2">The sequence shown here is derived from an EMBL/GenBank/DDBJ whole genome shotgun (WGS) entry which is preliminary data.</text>
</comment>
<dbReference type="PANTHER" id="PTHR33744:SF1">
    <property type="entry name" value="DNA-BINDING TRANSCRIPTIONAL ACTIVATOR ADER"/>
    <property type="match status" value="1"/>
</dbReference>
<proteinExistence type="predicted"/>
<dbReference type="Pfam" id="PF13556">
    <property type="entry name" value="HTH_30"/>
    <property type="match status" value="1"/>
</dbReference>
<dbReference type="Gene3D" id="1.10.10.2840">
    <property type="entry name" value="PucR C-terminal helix-turn-helix domain"/>
    <property type="match status" value="1"/>
</dbReference>
<evidence type="ECO:0000259" key="1">
    <source>
        <dbReference type="Pfam" id="PF13556"/>
    </source>
</evidence>
<protein>
    <recommendedName>
        <fullName evidence="1">PucR C-terminal helix-turn-helix domain-containing protein</fullName>
    </recommendedName>
</protein>
<sequence>MNSFYKYTFQGFSSLKQDEKESLLQTLSVYLEIHCQISKTAKRLFVHRNTTVYRIEKCEEILAKSMKNPETTLQLRIAL</sequence>
<accession>A0A5J5I1W6</accession>
<dbReference type="InterPro" id="IPR025736">
    <property type="entry name" value="PucR_C-HTH_dom"/>
</dbReference>
<dbReference type="InterPro" id="IPR042070">
    <property type="entry name" value="PucR_C-HTH_sf"/>
</dbReference>
<gene>
    <name evidence="2" type="ORF">F4V44_04765</name>
</gene>
<dbReference type="InterPro" id="IPR051448">
    <property type="entry name" value="CdaR-like_regulators"/>
</dbReference>
<name>A0A5J5I1W6_9BACI</name>
<feature type="domain" description="PucR C-terminal helix-turn-helix" evidence="1">
    <location>
        <begin position="23"/>
        <end position="79"/>
    </location>
</feature>
<dbReference type="EMBL" id="VYKL01000010">
    <property type="protein sequence ID" value="KAA9028585.1"/>
    <property type="molecule type" value="Genomic_DNA"/>
</dbReference>
<dbReference type="OrthoDB" id="9792148at2"/>
<dbReference type="AlphaFoldDB" id="A0A5J5I1W6"/>
<dbReference type="PANTHER" id="PTHR33744">
    <property type="entry name" value="CARBOHYDRATE DIACID REGULATOR"/>
    <property type="match status" value="1"/>
</dbReference>
<reference evidence="2 3" key="1">
    <citation type="submission" date="2019-09" db="EMBL/GenBank/DDBJ databases">
        <title>Whole genome sequences of isolates from the Mars Exploration Rovers.</title>
        <authorList>
            <person name="Seuylemezian A."/>
            <person name="Vaishampayan P."/>
        </authorList>
    </citation>
    <scope>NUCLEOTIDE SEQUENCE [LARGE SCALE GENOMIC DNA]</scope>
    <source>
        <strain evidence="2 3">MER_TA_151</strain>
    </source>
</reference>
<dbReference type="Proteomes" id="UP000326671">
    <property type="component" value="Unassembled WGS sequence"/>
</dbReference>
<organism evidence="2 3">
    <name type="scientific">Niallia endozanthoxylica</name>
    <dbReference type="NCBI Taxonomy" id="2036016"/>
    <lineage>
        <taxon>Bacteria</taxon>
        <taxon>Bacillati</taxon>
        <taxon>Bacillota</taxon>
        <taxon>Bacilli</taxon>
        <taxon>Bacillales</taxon>
        <taxon>Bacillaceae</taxon>
        <taxon>Niallia</taxon>
    </lineage>
</organism>
<keyword evidence="3" id="KW-1185">Reference proteome</keyword>
<evidence type="ECO:0000313" key="2">
    <source>
        <dbReference type="EMBL" id="KAA9028585.1"/>
    </source>
</evidence>